<dbReference type="OrthoDB" id="669645at2"/>
<dbReference type="Pfam" id="PF14022">
    <property type="entry name" value="DUF4238"/>
    <property type="match status" value="1"/>
</dbReference>
<sequence length="345" mass="40362">MSQTVKNQHYIPKSYLKNFGYLVAEYTRPSGKVDKKYSIYNIEKGGEIKHNSTKKICKMDYLYDLPFADEEHKQFIEKAYDQKIDKHFPEVTSFIEDDKSLTLSNEMREMVLKCGLSLYFRTPKHVTLSDKENLIISRLPKDKQQKLYNEFKTKRLESHLENFDKLFNQKRGNGICINKAVGDWDFISGDNPVIIRAKSGQFEGVFEASNIIHIPFTPKYCITIMPDNVSKEIPILARYDYSNDHIMTINHDIEKHHEQYVFGTERALNDYLNESPIYKAPVLDNDPRVLDMKNRALAFQHFVNIAEKHGVISNQAKTVFLYYWHSLPGFRKDPNNIKLKVELGY</sequence>
<keyword evidence="2" id="KW-1185">Reference proteome</keyword>
<dbReference type="RefSeq" id="WP_121906762.1">
    <property type="nucleotide sequence ID" value="NZ_REFC01000012.1"/>
</dbReference>
<gene>
    <name evidence="1" type="ORF">BXY75_1176</name>
</gene>
<reference evidence="1 2" key="1">
    <citation type="submission" date="2018-10" db="EMBL/GenBank/DDBJ databases">
        <title>Genomic Encyclopedia of Archaeal and Bacterial Type Strains, Phase II (KMG-II): from individual species to whole genera.</title>
        <authorList>
            <person name="Goeker M."/>
        </authorList>
    </citation>
    <scope>NUCLEOTIDE SEQUENCE [LARGE SCALE GENOMIC DNA]</scope>
    <source>
        <strain evidence="1 2">DSM 23424</strain>
    </source>
</reference>
<evidence type="ECO:0000313" key="1">
    <source>
        <dbReference type="EMBL" id="RMA64303.1"/>
    </source>
</evidence>
<comment type="caution">
    <text evidence="1">The sequence shown here is derived from an EMBL/GenBank/DDBJ whole genome shotgun (WGS) entry which is preliminary data.</text>
</comment>
<protein>
    <submittedName>
        <fullName evidence="1">Uncharacterized protein DUF4238</fullName>
    </submittedName>
</protein>
<dbReference type="EMBL" id="REFC01000012">
    <property type="protein sequence ID" value="RMA64303.1"/>
    <property type="molecule type" value="Genomic_DNA"/>
</dbReference>
<proteinExistence type="predicted"/>
<organism evidence="1 2">
    <name type="scientific">Ulvibacter antarcticus</name>
    <dbReference type="NCBI Taxonomy" id="442714"/>
    <lineage>
        <taxon>Bacteria</taxon>
        <taxon>Pseudomonadati</taxon>
        <taxon>Bacteroidota</taxon>
        <taxon>Flavobacteriia</taxon>
        <taxon>Flavobacteriales</taxon>
        <taxon>Flavobacteriaceae</taxon>
        <taxon>Ulvibacter</taxon>
    </lineage>
</organism>
<accession>A0A3L9YUV6</accession>
<dbReference type="InterPro" id="IPR025332">
    <property type="entry name" value="DUF4238"/>
</dbReference>
<dbReference type="AlphaFoldDB" id="A0A3L9YUV6"/>
<evidence type="ECO:0000313" key="2">
    <source>
        <dbReference type="Proteomes" id="UP000271339"/>
    </source>
</evidence>
<dbReference type="Proteomes" id="UP000271339">
    <property type="component" value="Unassembled WGS sequence"/>
</dbReference>
<name>A0A3L9YUV6_9FLAO</name>